<comment type="caution">
    <text evidence="2">The sequence shown here is derived from an EMBL/GenBank/DDBJ whole genome shotgun (WGS) entry which is preliminary data.</text>
</comment>
<sequence length="83" mass="8696">MNYWVWQKSSFSGAGLNNECLEVAWQKSSLSGTGPDNACVEVAAAGGGIRIRLRESDAPGTVISAEPAAFAALIRTVKTALRA</sequence>
<dbReference type="InterPro" id="IPR007278">
    <property type="entry name" value="DUF397"/>
</dbReference>
<evidence type="ECO:0000259" key="1">
    <source>
        <dbReference type="Pfam" id="PF04149"/>
    </source>
</evidence>
<keyword evidence="3" id="KW-1185">Reference proteome</keyword>
<name>A0ABV9BPF6_9ACTN</name>
<gene>
    <name evidence="2" type="ORF">ACFPEN_23640</name>
</gene>
<dbReference type="RefSeq" id="WP_358216136.1">
    <property type="nucleotide sequence ID" value="NZ_JBHSFS010000011.1"/>
</dbReference>
<dbReference type="EMBL" id="JBHSFS010000011">
    <property type="protein sequence ID" value="MFC4515933.1"/>
    <property type="molecule type" value="Genomic_DNA"/>
</dbReference>
<protein>
    <submittedName>
        <fullName evidence="2">DUF397 domain-containing protein</fullName>
    </submittedName>
</protein>
<dbReference type="Pfam" id="PF04149">
    <property type="entry name" value="DUF397"/>
    <property type="match status" value="1"/>
</dbReference>
<evidence type="ECO:0000313" key="2">
    <source>
        <dbReference type="EMBL" id="MFC4515933.1"/>
    </source>
</evidence>
<feature type="domain" description="DUF397" evidence="1">
    <location>
        <begin position="24"/>
        <end position="78"/>
    </location>
</feature>
<reference evidence="3" key="1">
    <citation type="journal article" date="2019" name="Int. J. Syst. Evol. Microbiol.">
        <title>The Global Catalogue of Microorganisms (GCM) 10K type strain sequencing project: providing services to taxonomists for standard genome sequencing and annotation.</title>
        <authorList>
            <consortium name="The Broad Institute Genomics Platform"/>
            <consortium name="The Broad Institute Genome Sequencing Center for Infectious Disease"/>
            <person name="Wu L."/>
            <person name="Ma J."/>
        </authorList>
    </citation>
    <scope>NUCLEOTIDE SEQUENCE [LARGE SCALE GENOMIC DNA]</scope>
    <source>
        <strain evidence="3">CECT 8064</strain>
    </source>
</reference>
<proteinExistence type="predicted"/>
<evidence type="ECO:0000313" key="3">
    <source>
        <dbReference type="Proteomes" id="UP001595990"/>
    </source>
</evidence>
<dbReference type="Proteomes" id="UP001595990">
    <property type="component" value="Unassembled WGS sequence"/>
</dbReference>
<accession>A0ABV9BPF6</accession>
<organism evidence="2 3">
    <name type="scientific">Streptomyces ehimensis</name>
    <dbReference type="NCBI Taxonomy" id="68195"/>
    <lineage>
        <taxon>Bacteria</taxon>
        <taxon>Bacillati</taxon>
        <taxon>Actinomycetota</taxon>
        <taxon>Actinomycetes</taxon>
        <taxon>Kitasatosporales</taxon>
        <taxon>Streptomycetaceae</taxon>
        <taxon>Streptomyces</taxon>
    </lineage>
</organism>